<dbReference type="RefSeq" id="WP_258331226.1">
    <property type="nucleotide sequence ID" value="NZ_JAPTGG010000005.1"/>
</dbReference>
<accession>A0A9J6RKP9</accession>
<keyword evidence="1" id="KW-1133">Transmembrane helix</keyword>
<evidence type="ECO:0000313" key="3">
    <source>
        <dbReference type="Proteomes" id="UP001069090"/>
    </source>
</evidence>
<keyword evidence="1" id="KW-0472">Membrane</keyword>
<sequence>MAILITDNKVDPDYSYSAVPEHARMNKSSLTMTWWSLCSAMIWLLISATLAVNYGSANTLIGLVLSVIMYGVVNGIVSRFAIKTGLSVGLFSRMAWVIPSLTGVFLMNSSIWLSQYAAIVTMILSFSIYYFSLSCFRERTVVV</sequence>
<gene>
    <name evidence="2" type="ORF">O0V09_07685</name>
</gene>
<evidence type="ECO:0000313" key="2">
    <source>
        <dbReference type="EMBL" id="MCZ0865075.1"/>
    </source>
</evidence>
<feature type="transmembrane region" description="Helical" evidence="1">
    <location>
        <begin position="90"/>
        <end position="107"/>
    </location>
</feature>
<dbReference type="EMBL" id="JAPTGG010000005">
    <property type="protein sequence ID" value="MCZ0865075.1"/>
    <property type="molecule type" value="Genomic_DNA"/>
</dbReference>
<name>A0A9J6RKP9_9GAMM</name>
<dbReference type="AlphaFoldDB" id="A0A9J6RKP9"/>
<feature type="transmembrane region" description="Helical" evidence="1">
    <location>
        <begin position="34"/>
        <end position="54"/>
    </location>
</feature>
<evidence type="ECO:0000256" key="1">
    <source>
        <dbReference type="SAM" id="Phobius"/>
    </source>
</evidence>
<comment type="caution">
    <text evidence="2">The sequence shown here is derived from an EMBL/GenBank/DDBJ whole genome shotgun (WGS) entry which is preliminary data.</text>
</comment>
<feature type="transmembrane region" description="Helical" evidence="1">
    <location>
        <begin position="60"/>
        <end position="78"/>
    </location>
</feature>
<feature type="transmembrane region" description="Helical" evidence="1">
    <location>
        <begin position="113"/>
        <end position="131"/>
    </location>
</feature>
<keyword evidence="1" id="KW-0812">Transmembrane</keyword>
<dbReference type="Proteomes" id="UP001069090">
    <property type="component" value="Unassembled WGS sequence"/>
</dbReference>
<organism evidence="2 3">
    <name type="scientific">Dasania phycosphaerae</name>
    <dbReference type="NCBI Taxonomy" id="2950436"/>
    <lineage>
        <taxon>Bacteria</taxon>
        <taxon>Pseudomonadati</taxon>
        <taxon>Pseudomonadota</taxon>
        <taxon>Gammaproteobacteria</taxon>
        <taxon>Cellvibrionales</taxon>
        <taxon>Spongiibacteraceae</taxon>
        <taxon>Dasania</taxon>
    </lineage>
</organism>
<keyword evidence="3" id="KW-1185">Reference proteome</keyword>
<protein>
    <submittedName>
        <fullName evidence="2">Uncharacterized protein</fullName>
    </submittedName>
</protein>
<proteinExistence type="predicted"/>
<reference evidence="2 3" key="1">
    <citation type="submission" date="2022-12" db="EMBL/GenBank/DDBJ databases">
        <title>Dasania phycosphaerae sp. nov., isolated from particulate material of the south coast of Korea.</title>
        <authorList>
            <person name="Jiang Y."/>
        </authorList>
    </citation>
    <scope>NUCLEOTIDE SEQUENCE [LARGE SCALE GENOMIC DNA]</scope>
    <source>
        <strain evidence="2 3">GY-19</strain>
    </source>
</reference>